<accession>A0A7S4FX36</accession>
<keyword evidence="2" id="KW-0812">Transmembrane</keyword>
<dbReference type="AlphaFoldDB" id="A0A7S4FX36"/>
<evidence type="ECO:0000256" key="2">
    <source>
        <dbReference type="SAM" id="Phobius"/>
    </source>
</evidence>
<feature type="region of interest" description="Disordered" evidence="1">
    <location>
        <begin position="65"/>
        <end position="87"/>
    </location>
</feature>
<dbReference type="EMBL" id="HBJA01083525">
    <property type="protein sequence ID" value="CAE0817981.1"/>
    <property type="molecule type" value="Transcribed_RNA"/>
</dbReference>
<feature type="transmembrane region" description="Helical" evidence="2">
    <location>
        <begin position="105"/>
        <end position="125"/>
    </location>
</feature>
<reference evidence="3" key="1">
    <citation type="submission" date="2021-01" db="EMBL/GenBank/DDBJ databases">
        <authorList>
            <person name="Corre E."/>
            <person name="Pelletier E."/>
            <person name="Niang G."/>
            <person name="Scheremetjew M."/>
            <person name="Finn R."/>
            <person name="Kale V."/>
            <person name="Holt S."/>
            <person name="Cochrane G."/>
            <person name="Meng A."/>
            <person name="Brown T."/>
            <person name="Cohen L."/>
        </authorList>
    </citation>
    <scope>NUCLEOTIDE SEQUENCE</scope>
    <source>
        <strain evidence="3">CCMP1594</strain>
    </source>
</reference>
<name>A0A7S4FX36_9EUGL</name>
<keyword evidence="2" id="KW-0472">Membrane</keyword>
<organism evidence="3">
    <name type="scientific">Eutreptiella gymnastica</name>
    <dbReference type="NCBI Taxonomy" id="73025"/>
    <lineage>
        <taxon>Eukaryota</taxon>
        <taxon>Discoba</taxon>
        <taxon>Euglenozoa</taxon>
        <taxon>Euglenida</taxon>
        <taxon>Spirocuta</taxon>
        <taxon>Euglenophyceae</taxon>
        <taxon>Eutreptiales</taxon>
        <taxon>Eutreptiaceae</taxon>
        <taxon>Eutreptiella</taxon>
    </lineage>
</organism>
<gene>
    <name evidence="3" type="ORF">EGYM00163_LOCUS29149</name>
</gene>
<proteinExistence type="predicted"/>
<evidence type="ECO:0000256" key="1">
    <source>
        <dbReference type="SAM" id="MobiDB-lite"/>
    </source>
</evidence>
<protein>
    <submittedName>
        <fullName evidence="3">Uncharacterized protein</fullName>
    </submittedName>
</protein>
<sequence>MDDCLVQWGNTAVAGSVSDALPPSPPLSSVSLVVGRGGFVAQNAVSNAPVSDILRRRLEGNCRRFNGGTGGLSGHPPAKQDPNESRAPCKTALAIPLPERRSERIWHQLVILLLLAFASLTWSAMPRLRSARTSNRATNRLGDRVCEDLLPSFSVFLYHPKLRKLLGLSCWSTAL</sequence>
<evidence type="ECO:0000313" key="3">
    <source>
        <dbReference type="EMBL" id="CAE0817981.1"/>
    </source>
</evidence>
<keyword evidence="2" id="KW-1133">Transmembrane helix</keyword>